<keyword evidence="2" id="KW-1185">Reference proteome</keyword>
<name>H6X434_9CAUD</name>
<organism evidence="1 2">
    <name type="scientific">Klebsiella phage vB_KleM_RaK2</name>
    <dbReference type="NCBI Taxonomy" id="1147094"/>
    <lineage>
        <taxon>Viruses</taxon>
        <taxon>Duplodnaviria</taxon>
        <taxon>Heunggongvirae</taxon>
        <taxon>Uroviricota</taxon>
        <taxon>Caudoviricetes</taxon>
        <taxon>Alcyoneusvirus</taxon>
        <taxon>Alcyoneusvirus RaK2</taxon>
    </lineage>
</organism>
<dbReference type="GeneID" id="14012815"/>
<gene>
    <name evidence="1" type="ORF">RaK2_00227</name>
</gene>
<dbReference type="RefSeq" id="YP_007007382.1">
    <property type="nucleotide sequence ID" value="NC_019526.1"/>
</dbReference>
<dbReference type="EMBL" id="JQ513383">
    <property type="protein sequence ID" value="AFA44500.1"/>
    <property type="molecule type" value="Genomic_DNA"/>
</dbReference>
<sequence>MTDINEVIEHFYNWVLTDPIKTGLIEKYNCSMYSYCSNKATMYSKDVDNYLLITDDVVYDVFDNEIVIDGSDVDGSDVDIVKLHDMDFSCTESSAFQLSTLYDFRCSTESIVLLLKIVHILRKKRMVL</sequence>
<proteinExistence type="predicted"/>
<dbReference type="Proteomes" id="UP000007524">
    <property type="component" value="Segment"/>
</dbReference>
<accession>H6X434</accession>
<evidence type="ECO:0000313" key="2">
    <source>
        <dbReference type="Proteomes" id="UP000007524"/>
    </source>
</evidence>
<protein>
    <submittedName>
        <fullName evidence="1">Uncharacterized protein</fullName>
    </submittedName>
</protein>
<dbReference type="KEGG" id="vg:14012815"/>
<reference evidence="1 2" key="1">
    <citation type="journal article" date="2012" name="J. Virol.">
        <title>Genome of Klebsiella sp.-Infecting Bacteriophage vB_KleM_RaK2.</title>
        <authorList>
            <person name="Simoliunas E."/>
            <person name="Kaliniene L."/>
            <person name="Truncaite L."/>
            <person name="Klausa V."/>
            <person name="Zajanckauskaite A."/>
            <person name="Meskys R."/>
        </authorList>
    </citation>
    <scope>NUCLEOTIDE SEQUENCE [LARGE SCALE GENOMIC DNA]</scope>
</reference>
<evidence type="ECO:0000313" key="1">
    <source>
        <dbReference type="EMBL" id="AFA44500.1"/>
    </source>
</evidence>